<organism evidence="1 2">
    <name type="scientific">Methylocella tundrae</name>
    <dbReference type="NCBI Taxonomy" id="227605"/>
    <lineage>
        <taxon>Bacteria</taxon>
        <taxon>Pseudomonadati</taxon>
        <taxon>Pseudomonadota</taxon>
        <taxon>Alphaproteobacteria</taxon>
        <taxon>Hyphomicrobiales</taxon>
        <taxon>Beijerinckiaceae</taxon>
        <taxon>Methylocella</taxon>
    </lineage>
</organism>
<dbReference type="Proteomes" id="UP000294360">
    <property type="component" value="Chromosome"/>
</dbReference>
<dbReference type="KEGG" id="mtun:MTUNDRAET4_3877"/>
<name>A0A4U8Z5F4_METTU</name>
<protein>
    <submittedName>
        <fullName evidence="1">Uncharacterized protein</fullName>
    </submittedName>
</protein>
<dbReference type="EMBL" id="LR536450">
    <property type="protein sequence ID" value="VFU10758.1"/>
    <property type="molecule type" value="Genomic_DNA"/>
</dbReference>
<proteinExistence type="predicted"/>
<gene>
    <name evidence="1" type="ORF">MTUNDRAET4_3877</name>
</gene>
<evidence type="ECO:0000313" key="2">
    <source>
        <dbReference type="Proteomes" id="UP000294360"/>
    </source>
</evidence>
<evidence type="ECO:0000313" key="1">
    <source>
        <dbReference type="EMBL" id="VFU10758.1"/>
    </source>
</evidence>
<accession>A0A4U8Z5F4</accession>
<sequence>MKITKRFGQLGTAENGWLAEREGFEPPIGLRLCRISSAVHSTTLPPLRGPQRVAPPGFAERDAIDPEALFVARTQNASGSAADGRSGK</sequence>
<dbReference type="AlphaFoldDB" id="A0A4U8Z5F4"/>
<reference evidence="1 2" key="1">
    <citation type="submission" date="2019-03" db="EMBL/GenBank/DDBJ databases">
        <authorList>
            <person name="Kox A.R. M."/>
        </authorList>
    </citation>
    <scope>NUCLEOTIDE SEQUENCE [LARGE SCALE GENOMIC DNA]</scope>
    <source>
        <strain evidence="1">MTUNDRAET4 annotated genome</strain>
    </source>
</reference>